<evidence type="ECO:0000256" key="1">
    <source>
        <dbReference type="SAM" id="MobiDB-lite"/>
    </source>
</evidence>
<organism evidence="2 3">
    <name type="scientific">Durusdinium trenchii</name>
    <dbReference type="NCBI Taxonomy" id="1381693"/>
    <lineage>
        <taxon>Eukaryota</taxon>
        <taxon>Sar</taxon>
        <taxon>Alveolata</taxon>
        <taxon>Dinophyceae</taxon>
        <taxon>Suessiales</taxon>
        <taxon>Symbiodiniaceae</taxon>
        <taxon>Durusdinium</taxon>
    </lineage>
</organism>
<comment type="caution">
    <text evidence="2">The sequence shown here is derived from an EMBL/GenBank/DDBJ whole genome shotgun (WGS) entry which is preliminary data.</text>
</comment>
<evidence type="ECO:0000313" key="3">
    <source>
        <dbReference type="Proteomes" id="UP001642484"/>
    </source>
</evidence>
<feature type="compositionally biased region" description="Basic and acidic residues" evidence="1">
    <location>
        <begin position="92"/>
        <end position="103"/>
    </location>
</feature>
<dbReference type="EMBL" id="CAXAMN010026472">
    <property type="protein sequence ID" value="CAK9103172.1"/>
    <property type="molecule type" value="Genomic_DNA"/>
</dbReference>
<keyword evidence="3" id="KW-1185">Reference proteome</keyword>
<dbReference type="Proteomes" id="UP001642484">
    <property type="component" value="Unassembled WGS sequence"/>
</dbReference>
<feature type="region of interest" description="Disordered" evidence="1">
    <location>
        <begin position="75"/>
        <end position="105"/>
    </location>
</feature>
<accession>A0ABP0RRH1</accession>
<protein>
    <recommendedName>
        <fullName evidence="4">HMG box domain-containing protein</fullName>
    </recommendedName>
</protein>
<evidence type="ECO:0000313" key="2">
    <source>
        <dbReference type="EMBL" id="CAK9103172.1"/>
    </source>
</evidence>
<gene>
    <name evidence="2" type="ORF">CCMP2556_LOCUS48464</name>
</gene>
<name>A0ABP0RRH1_9DINO</name>
<proteinExistence type="predicted"/>
<sequence>MACVKTGSPEDSMRAMGIFLVRRRAEAAEKGTPKSFPTLRQEWFALSPEQQAAFEEEARSLRRTTAADAKEVLKRQEEASMLRKPTPVKAQEGSKKRSREKVEAMPTPQFPVRKAAREPLDSLNALRQAAARRPETARGPSDLKSAAAKLLSPRFSFDWADDLEAELHVAPAEDQDLRKLLREEITTGQAKGFACTSVRRTCLALPFICPAGVLGALVGSIMRPSSFFSGFGWFGPRNYKSSRSSSRRTIDARFQSRRDRWQGAYWLLVFDDARVPGEGMR</sequence>
<evidence type="ECO:0008006" key="4">
    <source>
        <dbReference type="Google" id="ProtNLM"/>
    </source>
</evidence>
<reference evidence="2 3" key="1">
    <citation type="submission" date="2024-02" db="EMBL/GenBank/DDBJ databases">
        <authorList>
            <person name="Chen Y."/>
            <person name="Shah S."/>
            <person name="Dougan E. K."/>
            <person name="Thang M."/>
            <person name="Chan C."/>
        </authorList>
    </citation>
    <scope>NUCLEOTIDE SEQUENCE [LARGE SCALE GENOMIC DNA]</scope>
</reference>